<accession>A0A6L5QCW0</accession>
<comment type="caution">
    <text evidence="2">The sequence shown here is derived from an EMBL/GenBank/DDBJ whole genome shotgun (WGS) entry which is preliminary data.</text>
</comment>
<dbReference type="AlphaFoldDB" id="A0A6L5QCW0"/>
<sequence length="142" mass="15975">MPLIIEISRAWGWAGIHPEEVVAENDFGNLLVRATDGRYWRITPEEGMCEVVADDKASFEVLLRDQEFLHDWYMCELVEVARKHLGELTPPRKYCLKVPGYLGGAYDMPNLASAPIHEIIGMAGDLARQTYEPPSAPLLCDC</sequence>
<name>A0A6L5QCW0_9BURK</name>
<dbReference type="RefSeq" id="WP_154363266.1">
    <property type="nucleotide sequence ID" value="NZ_WKJM01000004.1"/>
</dbReference>
<evidence type="ECO:0000313" key="3">
    <source>
        <dbReference type="Proteomes" id="UP000481037"/>
    </source>
</evidence>
<dbReference type="Pfam" id="PF08906">
    <property type="entry name" value="T6SS_Tdi1_C"/>
    <property type="match status" value="1"/>
</dbReference>
<proteinExistence type="predicted"/>
<dbReference type="InterPro" id="IPR015002">
    <property type="entry name" value="T6SS_Tdi1_C"/>
</dbReference>
<reference evidence="2 3" key="1">
    <citation type="submission" date="2019-11" db="EMBL/GenBank/DDBJ databases">
        <title>Novel species isolated from a subtropical stream in China.</title>
        <authorList>
            <person name="Lu H."/>
        </authorList>
    </citation>
    <scope>NUCLEOTIDE SEQUENCE [LARGE SCALE GENOMIC DNA]</scope>
    <source>
        <strain evidence="2 3">FT25W</strain>
    </source>
</reference>
<protein>
    <submittedName>
        <fullName evidence="2">DUF1851 domain-containing protein</fullName>
    </submittedName>
</protein>
<evidence type="ECO:0000259" key="1">
    <source>
        <dbReference type="Pfam" id="PF08906"/>
    </source>
</evidence>
<keyword evidence="3" id="KW-1185">Reference proteome</keyword>
<gene>
    <name evidence="2" type="ORF">GJ697_07160</name>
</gene>
<organism evidence="2 3">
    <name type="scientific">Duganella alba</name>
    <dbReference type="NCBI Taxonomy" id="2666081"/>
    <lineage>
        <taxon>Bacteria</taxon>
        <taxon>Pseudomonadati</taxon>
        <taxon>Pseudomonadota</taxon>
        <taxon>Betaproteobacteria</taxon>
        <taxon>Burkholderiales</taxon>
        <taxon>Oxalobacteraceae</taxon>
        <taxon>Telluria group</taxon>
        <taxon>Duganella</taxon>
    </lineage>
</organism>
<dbReference type="EMBL" id="WKJM01000004">
    <property type="protein sequence ID" value="MRX07606.1"/>
    <property type="molecule type" value="Genomic_DNA"/>
</dbReference>
<dbReference type="Proteomes" id="UP000481037">
    <property type="component" value="Unassembled WGS sequence"/>
</dbReference>
<feature type="domain" description="T6SS immunity protein Tdi1 C-terminal" evidence="1">
    <location>
        <begin position="57"/>
        <end position="126"/>
    </location>
</feature>
<evidence type="ECO:0000313" key="2">
    <source>
        <dbReference type="EMBL" id="MRX07606.1"/>
    </source>
</evidence>